<reference evidence="1" key="2">
    <citation type="journal article" date="2015" name="Fish Shellfish Immunol.">
        <title>Early steps in the European eel (Anguilla anguilla)-Vibrio vulnificus interaction in the gills: Role of the RtxA13 toxin.</title>
        <authorList>
            <person name="Callol A."/>
            <person name="Pajuelo D."/>
            <person name="Ebbesson L."/>
            <person name="Teles M."/>
            <person name="MacKenzie S."/>
            <person name="Amaro C."/>
        </authorList>
    </citation>
    <scope>NUCLEOTIDE SEQUENCE</scope>
</reference>
<sequence>MSKLAPFRHKLALGQ</sequence>
<proteinExistence type="predicted"/>
<dbReference type="EMBL" id="GBXM01069420">
    <property type="protein sequence ID" value="JAH39157.1"/>
    <property type="molecule type" value="Transcribed_RNA"/>
</dbReference>
<protein>
    <submittedName>
        <fullName evidence="1">Uncharacterized protein</fullName>
    </submittedName>
</protein>
<name>A0A0E9SD33_ANGAN</name>
<evidence type="ECO:0000313" key="1">
    <source>
        <dbReference type="EMBL" id="JAH39157.1"/>
    </source>
</evidence>
<reference evidence="1" key="1">
    <citation type="submission" date="2014-11" db="EMBL/GenBank/DDBJ databases">
        <authorList>
            <person name="Amaro Gonzalez C."/>
        </authorList>
    </citation>
    <scope>NUCLEOTIDE SEQUENCE</scope>
</reference>
<accession>A0A0E9SD33</accession>
<organism evidence="1">
    <name type="scientific">Anguilla anguilla</name>
    <name type="common">European freshwater eel</name>
    <name type="synonym">Muraena anguilla</name>
    <dbReference type="NCBI Taxonomy" id="7936"/>
    <lineage>
        <taxon>Eukaryota</taxon>
        <taxon>Metazoa</taxon>
        <taxon>Chordata</taxon>
        <taxon>Craniata</taxon>
        <taxon>Vertebrata</taxon>
        <taxon>Euteleostomi</taxon>
        <taxon>Actinopterygii</taxon>
        <taxon>Neopterygii</taxon>
        <taxon>Teleostei</taxon>
        <taxon>Anguilliformes</taxon>
        <taxon>Anguillidae</taxon>
        <taxon>Anguilla</taxon>
    </lineage>
</organism>